<evidence type="ECO:0000313" key="1">
    <source>
        <dbReference type="EMBL" id="QFR56334.1"/>
    </source>
</evidence>
<proteinExistence type="predicted"/>
<evidence type="ECO:0000313" key="2">
    <source>
        <dbReference type="Proteomes" id="UP000326995"/>
    </source>
</evidence>
<protein>
    <submittedName>
        <fullName evidence="1">Uncharacterized protein</fullName>
    </submittedName>
</protein>
<dbReference type="KEGG" id="vg:77850658"/>
<organism evidence="1 2">
    <name type="scientific">Bacillus phage 049ML001</name>
    <dbReference type="NCBI Taxonomy" id="2601660"/>
    <lineage>
        <taxon>Viruses</taxon>
        <taxon>Duplodnaviria</taxon>
        <taxon>Heunggongvirae</taxon>
        <taxon>Uroviricota</taxon>
        <taxon>Caudoviricetes</taxon>
        <taxon>Trautnerviridae</taxon>
        <taxon>Polsinellivirinae</taxon>
        <taxon>Rivavirus</taxon>
        <taxon>Rivavirus rv049ML001</taxon>
    </lineage>
</organism>
<reference evidence="1 2" key="1">
    <citation type="submission" date="2019-07" db="EMBL/GenBank/DDBJ databases">
        <authorList>
            <person name="Tomko B.E."/>
            <person name="Krukonis G.P."/>
            <person name="Delesalle V.A."/>
        </authorList>
    </citation>
    <scope>NUCLEOTIDE SEQUENCE [LARGE SCALE GENOMIC DNA]</scope>
</reference>
<sequence length="95" mass="10856">MALVPLTQYRSTQGLVGMNVIIFLESQPEKIFGIDFYITGAGDDYISGHDDEGQNFRVEVSDIRKILGPFDKRGGYIHHGELQKQFNRKGKRKRI</sequence>
<dbReference type="RefSeq" id="YP_010644432.1">
    <property type="nucleotide sequence ID" value="NC_070625.1"/>
</dbReference>
<name>A0A5P8PI30_9CAUD</name>
<dbReference type="GeneID" id="77850658"/>
<accession>A0A5P8PI30</accession>
<dbReference type="EMBL" id="MN176227">
    <property type="protein sequence ID" value="QFR56334.1"/>
    <property type="molecule type" value="Genomic_DNA"/>
</dbReference>
<dbReference type="Proteomes" id="UP000326995">
    <property type="component" value="Segment"/>
</dbReference>
<keyword evidence="2" id="KW-1185">Reference proteome</keyword>
<gene>
    <name evidence="1" type="primary">31</name>
    <name evidence="1" type="ORF">049ML001_31</name>
</gene>